<dbReference type="CDD" id="cd12153">
    <property type="entry name" value="F1-ATPase_epsilon"/>
    <property type="match status" value="1"/>
</dbReference>
<evidence type="ECO:0000313" key="2">
    <source>
        <dbReference type="EMBL" id="KHJ80412.1"/>
    </source>
</evidence>
<sequence length="130" mass="14525">MVFWRVAGINYVRYSQIAAEVTRKCSKKAVAAAAAKTAKPDFLKKLRTGCGQEGGGVFSFSHVLVNPRDYSTCPCPAGFTLIRFKLAMFILPFFLHRIYRAAKVHLIIKKSPICLTMTLWENGKAAKKLQ</sequence>
<dbReference type="GO" id="GO:0045259">
    <property type="term" value="C:proton-transporting ATP synthase complex"/>
    <property type="evidence" value="ECO:0007669"/>
    <property type="project" value="InterPro"/>
</dbReference>
<comment type="similarity">
    <text evidence="1">Belongs to the eukaryotic ATPase epsilon family.</text>
</comment>
<dbReference type="GO" id="GO:0046933">
    <property type="term" value="F:proton-transporting ATP synthase activity, rotational mechanism"/>
    <property type="evidence" value="ECO:0007669"/>
    <property type="project" value="InterPro"/>
</dbReference>
<dbReference type="AlphaFoldDB" id="A0A0B1SA40"/>
<dbReference type="GO" id="GO:0005743">
    <property type="term" value="C:mitochondrial inner membrane"/>
    <property type="evidence" value="ECO:0007669"/>
    <property type="project" value="InterPro"/>
</dbReference>
<gene>
    <name evidence="2" type="ORF">OESDEN_19913</name>
</gene>
<dbReference type="Gene3D" id="1.10.1620.20">
    <property type="entry name" value="ATP synthase, F1 complex, epsilon subunit superfamily, mitochondrial"/>
    <property type="match status" value="1"/>
</dbReference>
<proteinExistence type="inferred from homology"/>
<dbReference type="EMBL" id="KN600748">
    <property type="protein sequence ID" value="KHJ80412.1"/>
    <property type="molecule type" value="Genomic_DNA"/>
</dbReference>
<reference evidence="2 3" key="1">
    <citation type="submission" date="2014-03" db="EMBL/GenBank/DDBJ databases">
        <title>Draft genome of the hookworm Oesophagostomum dentatum.</title>
        <authorList>
            <person name="Mitreva M."/>
        </authorList>
    </citation>
    <scope>NUCLEOTIDE SEQUENCE [LARGE SCALE GENOMIC DNA]</scope>
    <source>
        <strain evidence="2 3">OD-Hann</strain>
    </source>
</reference>
<keyword evidence="3" id="KW-1185">Reference proteome</keyword>
<name>A0A0B1SA40_OESDE</name>
<dbReference type="OrthoDB" id="269124at2759"/>
<organism evidence="2 3">
    <name type="scientific">Oesophagostomum dentatum</name>
    <name type="common">Nodular worm</name>
    <dbReference type="NCBI Taxonomy" id="61180"/>
    <lineage>
        <taxon>Eukaryota</taxon>
        <taxon>Metazoa</taxon>
        <taxon>Ecdysozoa</taxon>
        <taxon>Nematoda</taxon>
        <taxon>Chromadorea</taxon>
        <taxon>Rhabditida</taxon>
        <taxon>Rhabditina</taxon>
        <taxon>Rhabditomorpha</taxon>
        <taxon>Strongyloidea</taxon>
        <taxon>Strongylidae</taxon>
        <taxon>Oesophagostomum</taxon>
    </lineage>
</organism>
<dbReference type="InterPro" id="IPR036742">
    <property type="entry name" value="ATP_synth_F1_esu_sf_mt"/>
</dbReference>
<dbReference type="Proteomes" id="UP000053660">
    <property type="component" value="Unassembled WGS sequence"/>
</dbReference>
<evidence type="ECO:0000313" key="3">
    <source>
        <dbReference type="Proteomes" id="UP000053660"/>
    </source>
</evidence>
<dbReference type="SUPFAM" id="SSF48690">
    <property type="entry name" value="Epsilon subunit of mitochondrial F1F0-ATP synthase"/>
    <property type="match status" value="1"/>
</dbReference>
<dbReference type="Pfam" id="PF04627">
    <property type="entry name" value="ATP-synt_Eps"/>
    <property type="match status" value="1"/>
</dbReference>
<dbReference type="InterPro" id="IPR006721">
    <property type="entry name" value="ATP_synth_F1_esu_mt"/>
</dbReference>
<evidence type="ECO:0000256" key="1">
    <source>
        <dbReference type="ARBA" id="ARBA00009502"/>
    </source>
</evidence>
<protein>
    <submittedName>
        <fullName evidence="2">Uncharacterized protein</fullName>
    </submittedName>
</protein>
<accession>A0A0B1SA40</accession>